<keyword evidence="2" id="KW-1185">Reference proteome</keyword>
<sequence>MPSAASNKALIRSLLSAVGMEKNSTMRYVMEGRTRESSEKTEPQMRG</sequence>
<reference evidence="1 2" key="1">
    <citation type="submission" date="2023-03" db="EMBL/GenBank/DDBJ databases">
        <title>WGS of Methanotrichaceae archaeon Mx.</title>
        <authorList>
            <person name="Sorokin D.Y."/>
            <person name="Merkel A.Y."/>
        </authorList>
    </citation>
    <scope>NUCLEOTIDE SEQUENCE [LARGE SCALE GENOMIC DNA]</scope>
    <source>
        <strain evidence="1 2">Mx</strain>
    </source>
</reference>
<accession>A0ABT5X6R1</accession>
<evidence type="ECO:0000313" key="1">
    <source>
        <dbReference type="EMBL" id="MDF0590385.1"/>
    </source>
</evidence>
<protein>
    <submittedName>
        <fullName evidence="1">Uncharacterized protein</fullName>
    </submittedName>
</protein>
<comment type="caution">
    <text evidence="1">The sequence shown here is derived from an EMBL/GenBank/DDBJ whole genome shotgun (WGS) entry which is preliminary data.</text>
</comment>
<dbReference type="Proteomes" id="UP001220010">
    <property type="component" value="Unassembled WGS sequence"/>
</dbReference>
<evidence type="ECO:0000313" key="2">
    <source>
        <dbReference type="Proteomes" id="UP001220010"/>
    </source>
</evidence>
<dbReference type="RefSeq" id="WP_316966135.1">
    <property type="nucleotide sequence ID" value="NZ_JARFPK010000011.1"/>
</dbReference>
<dbReference type="EMBL" id="JARFPK010000011">
    <property type="protein sequence ID" value="MDF0590385.1"/>
    <property type="molecule type" value="Genomic_DNA"/>
</dbReference>
<proteinExistence type="predicted"/>
<organism evidence="1 2">
    <name type="scientific">Candidatus Methanocrinis natronophilus</name>
    <dbReference type="NCBI Taxonomy" id="3033396"/>
    <lineage>
        <taxon>Archaea</taxon>
        <taxon>Methanobacteriati</taxon>
        <taxon>Methanobacteriota</taxon>
        <taxon>Stenosarchaea group</taxon>
        <taxon>Methanomicrobia</taxon>
        <taxon>Methanotrichales</taxon>
        <taxon>Methanotrichaceae</taxon>
        <taxon>Methanocrinis</taxon>
    </lineage>
</organism>
<gene>
    <name evidence="1" type="ORF">P0O15_04255</name>
</gene>
<name>A0ABT5X6R1_9EURY</name>